<dbReference type="Proteomes" id="UP000530660">
    <property type="component" value="Unassembled WGS sequence"/>
</dbReference>
<evidence type="ECO:0000256" key="5">
    <source>
        <dbReference type="ARBA" id="ARBA00023034"/>
    </source>
</evidence>
<dbReference type="PANTHER" id="PTHR14190:SF7">
    <property type="entry name" value="VACUOLAR PROTEIN SORTING-ASSOCIATED PROTEIN 52 HOMOLOG"/>
    <property type="match status" value="1"/>
</dbReference>
<dbReference type="InterPro" id="IPR048319">
    <property type="entry name" value="Vps52_CC"/>
</dbReference>
<dbReference type="Pfam" id="PF04129">
    <property type="entry name" value="Vps52_CC"/>
    <property type="match status" value="1"/>
</dbReference>
<feature type="domain" description="Vps52 coiled-coil" evidence="6">
    <location>
        <begin position="99"/>
        <end position="261"/>
    </location>
</feature>
<evidence type="ECO:0000256" key="2">
    <source>
        <dbReference type="ARBA" id="ARBA00008180"/>
    </source>
</evidence>
<name>A0A7J7IEH8_9RHOD</name>
<evidence type="ECO:0000256" key="3">
    <source>
        <dbReference type="ARBA" id="ARBA00022448"/>
    </source>
</evidence>
<dbReference type="GO" id="GO:0019905">
    <property type="term" value="F:syntaxin binding"/>
    <property type="evidence" value="ECO:0007669"/>
    <property type="project" value="TreeGrafter"/>
</dbReference>
<evidence type="ECO:0000259" key="6">
    <source>
        <dbReference type="Pfam" id="PF04129"/>
    </source>
</evidence>
<evidence type="ECO:0000256" key="4">
    <source>
        <dbReference type="ARBA" id="ARBA00022927"/>
    </source>
</evidence>
<evidence type="ECO:0000313" key="9">
    <source>
        <dbReference type="Proteomes" id="UP000530660"/>
    </source>
</evidence>
<dbReference type="PANTHER" id="PTHR14190">
    <property type="entry name" value="SUPPRESSOR OF ACTIN MUTATIONS 2/VACUOLAR PROTEIN SORTING 52"/>
    <property type="match status" value="1"/>
</dbReference>
<keyword evidence="3" id="KW-0813">Transport</keyword>
<dbReference type="GO" id="GO:0015031">
    <property type="term" value="P:protein transport"/>
    <property type="evidence" value="ECO:0007669"/>
    <property type="project" value="UniProtKB-KW"/>
</dbReference>
<dbReference type="GO" id="GO:0005829">
    <property type="term" value="C:cytosol"/>
    <property type="evidence" value="ECO:0007669"/>
    <property type="project" value="GOC"/>
</dbReference>
<dbReference type="GO" id="GO:0032456">
    <property type="term" value="P:endocytic recycling"/>
    <property type="evidence" value="ECO:0007669"/>
    <property type="project" value="TreeGrafter"/>
</dbReference>
<dbReference type="InterPro" id="IPR048361">
    <property type="entry name" value="Vps52_C"/>
</dbReference>
<accession>A0A7J7IEH8</accession>
<keyword evidence="9" id="KW-1185">Reference proteome</keyword>
<dbReference type="GO" id="GO:0042147">
    <property type="term" value="P:retrograde transport, endosome to Golgi"/>
    <property type="evidence" value="ECO:0007669"/>
    <property type="project" value="TreeGrafter"/>
</dbReference>
<reference evidence="8 9" key="1">
    <citation type="journal article" date="2020" name="J. Phycol.">
        <title>Comparative genome analysis reveals Cyanidiococcus gen. nov., a new extremophilic red algal genus sister to Cyanidioschyzon (Cyanidioschyzonaceae, Rhodophyta).</title>
        <authorList>
            <person name="Liu S.-L."/>
            <person name="Chiang Y.-R."/>
            <person name="Yoon H.S."/>
            <person name="Fu H.-Y."/>
        </authorList>
    </citation>
    <scope>NUCLEOTIDE SEQUENCE [LARGE SCALE GENOMIC DNA]</scope>
    <source>
        <strain evidence="8 9">THAL066</strain>
    </source>
</reference>
<comment type="similarity">
    <text evidence="2">Belongs to the VPS52 family.</text>
</comment>
<dbReference type="EMBL" id="VWRR01000016">
    <property type="protein sequence ID" value="KAF6001140.1"/>
    <property type="molecule type" value="Genomic_DNA"/>
</dbReference>
<proteinExistence type="inferred from homology"/>
<dbReference type="Pfam" id="PF20655">
    <property type="entry name" value="Vps52_C"/>
    <property type="match status" value="1"/>
</dbReference>
<feature type="domain" description="Vps52 C-terminal" evidence="7">
    <location>
        <begin position="391"/>
        <end position="634"/>
    </location>
</feature>
<dbReference type="AlphaFoldDB" id="A0A7J7IEH8"/>
<comment type="caution">
    <text evidence="8">The sequence shown here is derived from an EMBL/GenBank/DDBJ whole genome shotgun (WGS) entry which is preliminary data.</text>
</comment>
<evidence type="ECO:0000313" key="8">
    <source>
        <dbReference type="EMBL" id="KAF6001140.1"/>
    </source>
</evidence>
<keyword evidence="4" id="KW-0653">Protein transport</keyword>
<sequence>MEQRERLLPVEDFETAWRVARLDEPLMPPKAGDLDRELRHLMDRLASELDAVSGSEQMLSPESIQEVQELYLHYERELRALESTLFQRVTSDEPLVESTTSELVHCEGFFTSTEENLRKMLDRLGVRKRRLAFHEAESRDLSRRVRTTREAAAHLQAFAVELVLPPALIQTLTTREKIDETYLEELKRFRNKLAFAGLADVQRTAAYQDLRPVLDQVQNRVIARLEAFLSSQISRLEEPNTNIQILQQNLLLKYRYFAEFLQDVAPGALENIHRAYVGRMSRVYLNLFRQYLDALMELREPDQNLGDMLIVPVMLTSSFAAVWHRLLPTAPSLRLSSMLAGAWTTTRKTSGSVVASGGGNSIGSGGLTSQASSAPSGLVSGTGLASGVGLVHRLKILEALSEPPLVVAVVRNESRSIPAERVFWSVGRMLLETCAAERSFCTEFFGAIESSMLEKIMQPARDQVTERFVQYAASATDLIGLLLCLRIVQAQRAQAHERELSCLETYFTRAELATIPRVKEVLDANEQSLVEADPRMLYETALSSVGSEPDSEMELARRVHPVVQRYADLAQALLAMAVRAPSSDAMMLKSLHMFQREMHRVLHGMAERFQSAQNRNAFLINQLGTIVERLNQVADSIPSDSTPVSGAGRDTLHDMLDELRPRLETCMNQLAELALMNHFREFLTLRRGPTHTSGGHDPHLAEHWRLVLAEFRTDWKIQLEQLSKAVIRSFPNWEIGSVVLKRAFQELRRYNSGLHRVLPWESSTELRALLVDDAALVFEMRRFVKMETDLEPDQAQ</sequence>
<comment type="subcellular location">
    <subcellularLocation>
        <location evidence="1">Golgi apparatus</location>
        <location evidence="1">trans-Golgi network</location>
    </subcellularLocation>
</comment>
<dbReference type="GO" id="GO:0000938">
    <property type="term" value="C:GARP complex"/>
    <property type="evidence" value="ECO:0007669"/>
    <property type="project" value="TreeGrafter"/>
</dbReference>
<dbReference type="OrthoDB" id="19482at2759"/>
<protein>
    <submittedName>
        <fullName evidence="8">Vacuolar protein sorting-associated protein 52</fullName>
    </submittedName>
</protein>
<keyword evidence="5" id="KW-0333">Golgi apparatus</keyword>
<gene>
    <name evidence="8" type="primary">VPS52</name>
    <name evidence="8" type="ORF">F1559_003527</name>
</gene>
<dbReference type="InterPro" id="IPR007258">
    <property type="entry name" value="Vps52"/>
</dbReference>
<evidence type="ECO:0000256" key="1">
    <source>
        <dbReference type="ARBA" id="ARBA00004601"/>
    </source>
</evidence>
<evidence type="ECO:0000259" key="7">
    <source>
        <dbReference type="Pfam" id="PF20655"/>
    </source>
</evidence>
<dbReference type="GO" id="GO:0006896">
    <property type="term" value="P:Golgi to vacuole transport"/>
    <property type="evidence" value="ECO:0007669"/>
    <property type="project" value="TreeGrafter"/>
</dbReference>
<organism evidence="8 9">
    <name type="scientific">Cyanidiococcus yangmingshanensis</name>
    <dbReference type="NCBI Taxonomy" id="2690220"/>
    <lineage>
        <taxon>Eukaryota</taxon>
        <taxon>Rhodophyta</taxon>
        <taxon>Bangiophyceae</taxon>
        <taxon>Cyanidiales</taxon>
        <taxon>Cyanidiaceae</taxon>
        <taxon>Cyanidiococcus</taxon>
    </lineage>
</organism>